<dbReference type="OrthoDB" id="2150942at2759"/>
<dbReference type="Gene3D" id="3.40.50.1110">
    <property type="entry name" value="SGNH hydrolase"/>
    <property type="match status" value="1"/>
</dbReference>
<protein>
    <recommendedName>
        <fullName evidence="3">SGNH hydrolase</fullName>
    </recommendedName>
</protein>
<evidence type="ECO:0008006" key="3">
    <source>
        <dbReference type="Google" id="ProtNLM"/>
    </source>
</evidence>
<keyword evidence="2" id="KW-1185">Reference proteome</keyword>
<dbReference type="SUPFAM" id="SSF52266">
    <property type="entry name" value="SGNH hydrolase"/>
    <property type="match status" value="1"/>
</dbReference>
<dbReference type="RefSeq" id="XP_033523634.1">
    <property type="nucleotide sequence ID" value="XM_033666681.1"/>
</dbReference>
<dbReference type="AlphaFoldDB" id="A0A6A6ADS6"/>
<organism evidence="1 2">
    <name type="scientific">Dothidotthia symphoricarpi CBS 119687</name>
    <dbReference type="NCBI Taxonomy" id="1392245"/>
    <lineage>
        <taxon>Eukaryota</taxon>
        <taxon>Fungi</taxon>
        <taxon>Dikarya</taxon>
        <taxon>Ascomycota</taxon>
        <taxon>Pezizomycotina</taxon>
        <taxon>Dothideomycetes</taxon>
        <taxon>Pleosporomycetidae</taxon>
        <taxon>Pleosporales</taxon>
        <taxon>Dothidotthiaceae</taxon>
        <taxon>Dothidotthia</taxon>
    </lineage>
</organism>
<dbReference type="Proteomes" id="UP000799771">
    <property type="component" value="Unassembled WGS sequence"/>
</dbReference>
<dbReference type="EMBL" id="ML977506">
    <property type="protein sequence ID" value="KAF2129245.1"/>
    <property type="molecule type" value="Genomic_DNA"/>
</dbReference>
<gene>
    <name evidence="1" type="ORF">P153DRAFT_356848</name>
</gene>
<accession>A0A6A6ADS6</accession>
<name>A0A6A6ADS6_9PLEO</name>
<evidence type="ECO:0000313" key="2">
    <source>
        <dbReference type="Proteomes" id="UP000799771"/>
    </source>
</evidence>
<evidence type="ECO:0000313" key="1">
    <source>
        <dbReference type="EMBL" id="KAF2129245.1"/>
    </source>
</evidence>
<proteinExistence type="predicted"/>
<dbReference type="InterPro" id="IPR036514">
    <property type="entry name" value="SGNH_hydro_sf"/>
</dbReference>
<reference evidence="1" key="1">
    <citation type="journal article" date="2020" name="Stud. Mycol.">
        <title>101 Dothideomycetes genomes: a test case for predicting lifestyles and emergence of pathogens.</title>
        <authorList>
            <person name="Haridas S."/>
            <person name="Albert R."/>
            <person name="Binder M."/>
            <person name="Bloem J."/>
            <person name="Labutti K."/>
            <person name="Salamov A."/>
            <person name="Andreopoulos B."/>
            <person name="Baker S."/>
            <person name="Barry K."/>
            <person name="Bills G."/>
            <person name="Bluhm B."/>
            <person name="Cannon C."/>
            <person name="Castanera R."/>
            <person name="Culley D."/>
            <person name="Daum C."/>
            <person name="Ezra D."/>
            <person name="Gonzalez J."/>
            <person name="Henrissat B."/>
            <person name="Kuo A."/>
            <person name="Liang C."/>
            <person name="Lipzen A."/>
            <person name="Lutzoni F."/>
            <person name="Magnuson J."/>
            <person name="Mondo S."/>
            <person name="Nolan M."/>
            <person name="Ohm R."/>
            <person name="Pangilinan J."/>
            <person name="Park H.-J."/>
            <person name="Ramirez L."/>
            <person name="Alfaro M."/>
            <person name="Sun H."/>
            <person name="Tritt A."/>
            <person name="Yoshinaga Y."/>
            <person name="Zwiers L.-H."/>
            <person name="Turgeon B."/>
            <person name="Goodwin S."/>
            <person name="Spatafora J."/>
            <person name="Crous P."/>
            <person name="Grigoriev I."/>
        </authorList>
    </citation>
    <scope>NUCLEOTIDE SEQUENCE</scope>
    <source>
        <strain evidence="1">CBS 119687</strain>
    </source>
</reference>
<dbReference type="GeneID" id="54407113"/>
<sequence length="302" mass="33802">MKKINKSRFYFEWKGHQIQDLVAFREIALEQRPDKPFVYLAGDSSLDNKYWVHKSLDELSIEVPKIYEYALDSPSPKPDIAFWMNHLLGDRATCINTAVEASMLRDRDNQLLPHDEFIRDHIGPQDILIVSVGANDIALSPLPATARHMAQLAWLTWRSSLEDGSATSLQYFKQLFGTNTQDYISRLVSRTKPRAIVVCMIYFPLEAGLGQTSWADAQLMALGYGLFPGQLQTAIKAMYETSTKAIEIDGTQVLPCALSEVLDGKDPGDYTARVEPNDQGGRKMAERFVGLLEGIFGDGAPL</sequence>